<evidence type="ECO:0000313" key="1">
    <source>
        <dbReference type="EMBL" id="KAH0864587.1"/>
    </source>
</evidence>
<name>A0ABQ7Y8U5_BRANA</name>
<keyword evidence="2" id="KW-1185">Reference proteome</keyword>
<sequence>MSWSLLILVLREKANQSRLPIEMEKIDDTKKANDWCFSVNGLYHKAMIMQTNTLDDFSNTSGTEDFQQQNQLANSFLIPCDRQMGHSRANIIVLATSEKLLSVSIFYIANAAFVLARLR</sequence>
<organism evidence="1 2">
    <name type="scientific">Brassica napus</name>
    <name type="common">Rape</name>
    <dbReference type="NCBI Taxonomy" id="3708"/>
    <lineage>
        <taxon>Eukaryota</taxon>
        <taxon>Viridiplantae</taxon>
        <taxon>Streptophyta</taxon>
        <taxon>Embryophyta</taxon>
        <taxon>Tracheophyta</taxon>
        <taxon>Spermatophyta</taxon>
        <taxon>Magnoliopsida</taxon>
        <taxon>eudicotyledons</taxon>
        <taxon>Gunneridae</taxon>
        <taxon>Pentapetalae</taxon>
        <taxon>rosids</taxon>
        <taxon>malvids</taxon>
        <taxon>Brassicales</taxon>
        <taxon>Brassicaceae</taxon>
        <taxon>Brassiceae</taxon>
        <taxon>Brassica</taxon>
    </lineage>
</organism>
<comment type="caution">
    <text evidence="1">The sequence shown here is derived from an EMBL/GenBank/DDBJ whole genome shotgun (WGS) entry which is preliminary data.</text>
</comment>
<evidence type="ECO:0000313" key="2">
    <source>
        <dbReference type="Proteomes" id="UP000824890"/>
    </source>
</evidence>
<protein>
    <submittedName>
        <fullName evidence="1">Uncharacterized protein</fullName>
    </submittedName>
</protein>
<proteinExistence type="predicted"/>
<dbReference type="Proteomes" id="UP000824890">
    <property type="component" value="Unassembled WGS sequence"/>
</dbReference>
<dbReference type="EMBL" id="JAGKQM010000018">
    <property type="protein sequence ID" value="KAH0864587.1"/>
    <property type="molecule type" value="Genomic_DNA"/>
</dbReference>
<accession>A0ABQ7Y8U5</accession>
<reference evidence="1 2" key="1">
    <citation type="submission" date="2021-05" db="EMBL/GenBank/DDBJ databases">
        <title>Genome Assembly of Synthetic Allotetraploid Brassica napus Reveals Homoeologous Exchanges between Subgenomes.</title>
        <authorList>
            <person name="Davis J.T."/>
        </authorList>
    </citation>
    <scope>NUCLEOTIDE SEQUENCE [LARGE SCALE GENOMIC DNA]</scope>
    <source>
        <strain evidence="2">cv. Da-Ae</strain>
        <tissue evidence="1">Seedling</tissue>
    </source>
</reference>
<gene>
    <name evidence="1" type="ORF">HID58_081798</name>
</gene>